<gene>
    <name evidence="2" type="ORF">GSONMT00028481001</name>
</gene>
<dbReference type="GO" id="GO:0007409">
    <property type="term" value="P:axonogenesis"/>
    <property type="evidence" value="ECO:0007669"/>
    <property type="project" value="TreeGrafter"/>
</dbReference>
<dbReference type="PaxDb" id="8022-A0A060Z1C6"/>
<dbReference type="STRING" id="8022.A0A060Z1C6"/>
<reference evidence="2" key="1">
    <citation type="journal article" date="2014" name="Nat. Commun.">
        <title>The rainbow trout genome provides novel insights into evolution after whole-genome duplication in vertebrates.</title>
        <authorList>
            <person name="Berthelot C."/>
            <person name="Brunet F."/>
            <person name="Chalopin D."/>
            <person name="Juanchich A."/>
            <person name="Bernard M."/>
            <person name="Noel B."/>
            <person name="Bento P."/>
            <person name="Da Silva C."/>
            <person name="Labadie K."/>
            <person name="Alberti A."/>
            <person name="Aury J.M."/>
            <person name="Louis A."/>
            <person name="Dehais P."/>
            <person name="Bardou P."/>
            <person name="Montfort J."/>
            <person name="Klopp C."/>
            <person name="Cabau C."/>
            <person name="Gaspin C."/>
            <person name="Thorgaard G.H."/>
            <person name="Boussaha M."/>
            <person name="Quillet E."/>
            <person name="Guyomard R."/>
            <person name="Galiana D."/>
            <person name="Bobe J."/>
            <person name="Volff J.N."/>
            <person name="Genet C."/>
            <person name="Wincker P."/>
            <person name="Jaillon O."/>
            <person name="Roest Crollius H."/>
            <person name="Guiguen Y."/>
        </authorList>
    </citation>
    <scope>NUCLEOTIDE SEQUENCE [LARGE SCALE GENOMIC DNA]</scope>
</reference>
<dbReference type="AlphaFoldDB" id="A0A060Z1C6"/>
<name>A0A060Z1C6_ONCMY</name>
<evidence type="ECO:0000313" key="2">
    <source>
        <dbReference type="EMBL" id="CDQ97801.1"/>
    </source>
</evidence>
<organism evidence="2 3">
    <name type="scientific">Oncorhynchus mykiss</name>
    <name type="common">Rainbow trout</name>
    <name type="synonym">Salmo gairdneri</name>
    <dbReference type="NCBI Taxonomy" id="8022"/>
    <lineage>
        <taxon>Eukaryota</taxon>
        <taxon>Metazoa</taxon>
        <taxon>Chordata</taxon>
        <taxon>Craniata</taxon>
        <taxon>Vertebrata</taxon>
        <taxon>Euteleostomi</taxon>
        <taxon>Actinopterygii</taxon>
        <taxon>Neopterygii</taxon>
        <taxon>Teleostei</taxon>
        <taxon>Protacanthopterygii</taxon>
        <taxon>Salmoniformes</taxon>
        <taxon>Salmonidae</taxon>
        <taxon>Salmoninae</taxon>
        <taxon>Oncorhynchus</taxon>
    </lineage>
</organism>
<dbReference type="EMBL" id="FR933122">
    <property type="protein sequence ID" value="CDQ97801.1"/>
    <property type="molecule type" value="Genomic_DNA"/>
</dbReference>
<dbReference type="GO" id="GO:0007268">
    <property type="term" value="P:chemical synaptic transmission"/>
    <property type="evidence" value="ECO:0007669"/>
    <property type="project" value="TreeGrafter"/>
</dbReference>
<dbReference type="PANTHER" id="PTHR13650:SF0">
    <property type="entry name" value="SPATACSIN"/>
    <property type="match status" value="1"/>
</dbReference>
<reference evidence="2" key="2">
    <citation type="submission" date="2014-03" db="EMBL/GenBank/DDBJ databases">
        <authorList>
            <person name="Genoscope - CEA"/>
        </authorList>
    </citation>
    <scope>NUCLEOTIDE SEQUENCE</scope>
</reference>
<dbReference type="GO" id="GO:0030424">
    <property type="term" value="C:axon"/>
    <property type="evidence" value="ECO:0007669"/>
    <property type="project" value="TreeGrafter"/>
</dbReference>
<dbReference type="InterPro" id="IPR028103">
    <property type="entry name" value="Spatacsin"/>
</dbReference>
<dbReference type="PANTHER" id="PTHR13650">
    <property type="entry name" value="SPATACSIN"/>
    <property type="match status" value="1"/>
</dbReference>
<protein>
    <recommendedName>
        <fullName evidence="1">Spatacsin C-terminal domain-containing protein</fullName>
    </recommendedName>
</protein>
<proteinExistence type="predicted"/>
<dbReference type="GO" id="GO:0030425">
    <property type="term" value="C:dendrite"/>
    <property type="evidence" value="ECO:0007669"/>
    <property type="project" value="TreeGrafter"/>
</dbReference>
<sequence>MEGIVRVLQAARHLSHAHLAHSEHYGLLVRLLTGIGRYNDMTYIFDLLNQNHRFEMLLRKKVRVCKRRTHTDLSLSHTHTQTQKLHTVFV</sequence>
<evidence type="ECO:0000259" key="1">
    <source>
        <dbReference type="Pfam" id="PF14649"/>
    </source>
</evidence>
<dbReference type="GO" id="GO:0045202">
    <property type="term" value="C:synapse"/>
    <property type="evidence" value="ECO:0007669"/>
    <property type="project" value="TreeGrafter"/>
</dbReference>
<dbReference type="Pfam" id="PF14649">
    <property type="entry name" value="Spatacsin_C"/>
    <property type="match status" value="1"/>
</dbReference>
<evidence type="ECO:0000313" key="3">
    <source>
        <dbReference type="Proteomes" id="UP000193380"/>
    </source>
</evidence>
<dbReference type="GO" id="GO:0008088">
    <property type="term" value="P:axo-dendritic transport"/>
    <property type="evidence" value="ECO:0007669"/>
    <property type="project" value="TreeGrafter"/>
</dbReference>
<dbReference type="InterPro" id="IPR028107">
    <property type="entry name" value="Spatacsin_C_dom"/>
</dbReference>
<dbReference type="Proteomes" id="UP000193380">
    <property type="component" value="Unassembled WGS sequence"/>
</dbReference>
<dbReference type="GO" id="GO:0048489">
    <property type="term" value="P:synaptic vesicle transport"/>
    <property type="evidence" value="ECO:0007669"/>
    <property type="project" value="TreeGrafter"/>
</dbReference>
<accession>A0A060Z1C6</accession>
<dbReference type="GO" id="GO:0005737">
    <property type="term" value="C:cytoplasm"/>
    <property type="evidence" value="ECO:0007669"/>
    <property type="project" value="TreeGrafter"/>
</dbReference>
<feature type="domain" description="Spatacsin C-terminal" evidence="1">
    <location>
        <begin position="1"/>
        <end position="64"/>
    </location>
</feature>